<dbReference type="Proteomes" id="UP001595615">
    <property type="component" value="Unassembled WGS sequence"/>
</dbReference>
<evidence type="ECO:0000313" key="1">
    <source>
        <dbReference type="EMBL" id="MFC3713241.1"/>
    </source>
</evidence>
<comment type="caution">
    <text evidence="1">The sequence shown here is derived from an EMBL/GenBank/DDBJ whole genome shotgun (WGS) entry which is preliminary data.</text>
</comment>
<organism evidence="1 2">
    <name type="scientific">Sphingoaurantiacus capsulatus</name>
    <dbReference type="NCBI Taxonomy" id="1771310"/>
    <lineage>
        <taxon>Bacteria</taxon>
        <taxon>Pseudomonadati</taxon>
        <taxon>Pseudomonadota</taxon>
        <taxon>Alphaproteobacteria</taxon>
        <taxon>Sphingomonadales</taxon>
        <taxon>Sphingosinicellaceae</taxon>
        <taxon>Sphingoaurantiacus</taxon>
    </lineage>
</organism>
<sequence>MHFIDRTTRAFALGGLALMLLLRILVPAGWMPAQAGGFAVTLCIDGGPVAAWIDADGRLTRTAKGDAGQEMPGKDTPCAFAAAGLPPLPVLAVAIAEPLAVTLELAQPLALPAAIGRGLAAPPPPATGPPATF</sequence>
<evidence type="ECO:0000313" key="2">
    <source>
        <dbReference type="Proteomes" id="UP001595615"/>
    </source>
</evidence>
<dbReference type="EMBL" id="JBHRXV010000010">
    <property type="protein sequence ID" value="MFC3713241.1"/>
    <property type="molecule type" value="Genomic_DNA"/>
</dbReference>
<proteinExistence type="predicted"/>
<accession>A0ABV7XBF8</accession>
<reference evidence="2" key="1">
    <citation type="journal article" date="2019" name="Int. J. Syst. Evol. Microbiol.">
        <title>The Global Catalogue of Microorganisms (GCM) 10K type strain sequencing project: providing services to taxonomists for standard genome sequencing and annotation.</title>
        <authorList>
            <consortium name="The Broad Institute Genomics Platform"/>
            <consortium name="The Broad Institute Genome Sequencing Center for Infectious Disease"/>
            <person name="Wu L."/>
            <person name="Ma J."/>
        </authorList>
    </citation>
    <scope>NUCLEOTIDE SEQUENCE [LARGE SCALE GENOMIC DNA]</scope>
    <source>
        <strain evidence="2">KCTC 42644</strain>
    </source>
</reference>
<evidence type="ECO:0008006" key="3">
    <source>
        <dbReference type="Google" id="ProtNLM"/>
    </source>
</evidence>
<gene>
    <name evidence="1" type="ORF">ACFOMD_11695</name>
</gene>
<protein>
    <recommendedName>
        <fullName evidence="3">DUF2946 domain-containing protein</fullName>
    </recommendedName>
</protein>
<dbReference type="RefSeq" id="WP_380861535.1">
    <property type="nucleotide sequence ID" value="NZ_JBHRXV010000010.1"/>
</dbReference>
<keyword evidence="2" id="KW-1185">Reference proteome</keyword>
<name>A0ABV7XBF8_9SPHN</name>